<organism evidence="2 3">
    <name type="scientific">Saccharibacillus endophyticus</name>
    <dbReference type="NCBI Taxonomy" id="2060666"/>
    <lineage>
        <taxon>Bacteria</taxon>
        <taxon>Bacillati</taxon>
        <taxon>Bacillota</taxon>
        <taxon>Bacilli</taxon>
        <taxon>Bacillales</taxon>
        <taxon>Paenibacillaceae</taxon>
        <taxon>Saccharibacillus</taxon>
    </lineage>
</organism>
<evidence type="ECO:0008006" key="4">
    <source>
        <dbReference type="Google" id="ProtNLM"/>
    </source>
</evidence>
<dbReference type="EMBL" id="BMDD01000004">
    <property type="protein sequence ID" value="GGH82655.1"/>
    <property type="molecule type" value="Genomic_DNA"/>
</dbReference>
<protein>
    <recommendedName>
        <fullName evidence="4">Zinc ribbon domain-containing protein</fullName>
    </recommendedName>
</protein>
<keyword evidence="3" id="KW-1185">Reference proteome</keyword>
<keyword evidence="1" id="KW-1133">Transmembrane helix</keyword>
<gene>
    <name evidence="2" type="ORF">GCM10007362_34300</name>
</gene>
<evidence type="ECO:0000256" key="1">
    <source>
        <dbReference type="SAM" id="Phobius"/>
    </source>
</evidence>
<reference evidence="3" key="1">
    <citation type="journal article" date="2019" name="Int. J. Syst. Evol. Microbiol.">
        <title>The Global Catalogue of Microorganisms (GCM) 10K type strain sequencing project: providing services to taxonomists for standard genome sequencing and annotation.</title>
        <authorList>
            <consortium name="The Broad Institute Genomics Platform"/>
            <consortium name="The Broad Institute Genome Sequencing Center for Infectious Disease"/>
            <person name="Wu L."/>
            <person name="Ma J."/>
        </authorList>
    </citation>
    <scope>NUCLEOTIDE SEQUENCE [LARGE SCALE GENOMIC DNA]</scope>
    <source>
        <strain evidence="3">CCM 8702</strain>
    </source>
</reference>
<dbReference type="RefSeq" id="WP_172245722.1">
    <property type="nucleotide sequence ID" value="NZ_BMDD01000004.1"/>
</dbReference>
<evidence type="ECO:0000313" key="2">
    <source>
        <dbReference type="EMBL" id="GGH82655.1"/>
    </source>
</evidence>
<name>A0ABQ2A0R2_9BACL</name>
<proteinExistence type="predicted"/>
<feature type="transmembrane region" description="Helical" evidence="1">
    <location>
        <begin position="64"/>
        <end position="80"/>
    </location>
</feature>
<dbReference type="Proteomes" id="UP000605427">
    <property type="component" value="Unassembled WGS sequence"/>
</dbReference>
<evidence type="ECO:0000313" key="3">
    <source>
        <dbReference type="Proteomes" id="UP000605427"/>
    </source>
</evidence>
<keyword evidence="1" id="KW-0472">Membrane</keyword>
<comment type="caution">
    <text evidence="2">The sequence shown here is derived from an EMBL/GenBank/DDBJ whole genome shotgun (WGS) entry which is preliminary data.</text>
</comment>
<accession>A0ABQ2A0R2</accession>
<feature type="transmembrane region" description="Helical" evidence="1">
    <location>
        <begin position="86"/>
        <end position="108"/>
    </location>
</feature>
<keyword evidence="1" id="KW-0812">Transmembrane</keyword>
<sequence>MIKKKAVTFKPYERTEYAYDKLRVCRKCGGYTVLSEEICPFCGKRTLTTVQSFAKRELKRSMQSELLFSALLTLLAVFFADTMPWIGIAAAVGIVLTAMLAFAQYRVFEPQLRIRTDRLFARDKDRIRHGLIQDIRAAEGILEANPARAYEMLREVNTLLRNDPIRRLQAELLQTFVLRRDMDLLLEPLIMDGFSPHLAGYIGEVAKLNRELIKESSIRYCLQYEPQIRNMSKGEDILAAVAGAAVRMKRYIQLYPEFIRRYTHKLPEDRLERLREVLSQHPGEFGPLKLEADEVYWVRFGKRNARDASQQGSSS</sequence>